<keyword evidence="3" id="KW-1185">Reference proteome</keyword>
<accession>A0AAE1Q0U7</accession>
<sequence length="108" mass="12552">MFCTLLFFNLPGLTFTIPIKCHEDKLPYFPDHRTINDGHRIVALEYAMDLLQPTTTYANKSIFAIAVKNVSDNSKIANMMITHDRTMEEVERDVVAKKQQQQHEFHVE</sequence>
<dbReference type="AlphaFoldDB" id="A0AAE1Q0U7"/>
<feature type="signal peptide" evidence="1">
    <location>
        <begin position="1"/>
        <end position="16"/>
    </location>
</feature>
<feature type="chain" id="PRO_5042158061" evidence="1">
    <location>
        <begin position="17"/>
        <end position="108"/>
    </location>
</feature>
<evidence type="ECO:0000313" key="3">
    <source>
        <dbReference type="Proteomes" id="UP001292094"/>
    </source>
</evidence>
<protein>
    <submittedName>
        <fullName evidence="2">Uncharacterized protein</fullName>
    </submittedName>
</protein>
<evidence type="ECO:0000313" key="2">
    <source>
        <dbReference type="EMBL" id="KAK4317546.1"/>
    </source>
</evidence>
<organism evidence="2 3">
    <name type="scientific">Petrolisthes manimaculis</name>
    <dbReference type="NCBI Taxonomy" id="1843537"/>
    <lineage>
        <taxon>Eukaryota</taxon>
        <taxon>Metazoa</taxon>
        <taxon>Ecdysozoa</taxon>
        <taxon>Arthropoda</taxon>
        <taxon>Crustacea</taxon>
        <taxon>Multicrustacea</taxon>
        <taxon>Malacostraca</taxon>
        <taxon>Eumalacostraca</taxon>
        <taxon>Eucarida</taxon>
        <taxon>Decapoda</taxon>
        <taxon>Pleocyemata</taxon>
        <taxon>Anomura</taxon>
        <taxon>Galatheoidea</taxon>
        <taxon>Porcellanidae</taxon>
        <taxon>Petrolisthes</taxon>
    </lineage>
</organism>
<evidence type="ECO:0000256" key="1">
    <source>
        <dbReference type="SAM" id="SignalP"/>
    </source>
</evidence>
<dbReference type="EMBL" id="JAWZYT010000915">
    <property type="protein sequence ID" value="KAK4317546.1"/>
    <property type="molecule type" value="Genomic_DNA"/>
</dbReference>
<dbReference type="Proteomes" id="UP001292094">
    <property type="component" value="Unassembled WGS sequence"/>
</dbReference>
<keyword evidence="1" id="KW-0732">Signal</keyword>
<name>A0AAE1Q0U7_9EUCA</name>
<reference evidence="2" key="1">
    <citation type="submission" date="2023-11" db="EMBL/GenBank/DDBJ databases">
        <title>Genome assemblies of two species of porcelain crab, Petrolisthes cinctipes and Petrolisthes manimaculis (Anomura: Porcellanidae).</title>
        <authorList>
            <person name="Angst P."/>
        </authorList>
    </citation>
    <scope>NUCLEOTIDE SEQUENCE</scope>
    <source>
        <strain evidence="2">PB745_02</strain>
        <tissue evidence="2">Gill</tissue>
    </source>
</reference>
<comment type="caution">
    <text evidence="2">The sequence shown here is derived from an EMBL/GenBank/DDBJ whole genome shotgun (WGS) entry which is preliminary data.</text>
</comment>
<proteinExistence type="predicted"/>
<gene>
    <name evidence="2" type="ORF">Pmani_011390</name>
</gene>